<comment type="caution">
    <text evidence="1">The sequence shown here is derived from an EMBL/GenBank/DDBJ whole genome shotgun (WGS) entry which is preliminary data.</text>
</comment>
<evidence type="ECO:0000313" key="1">
    <source>
        <dbReference type="EMBL" id="CAJ0593943.1"/>
    </source>
</evidence>
<protein>
    <submittedName>
        <fullName evidence="1">Uncharacterized protein</fullName>
    </submittedName>
</protein>
<reference evidence="1" key="1">
    <citation type="submission" date="2023-07" db="EMBL/GenBank/DDBJ databases">
        <authorList>
            <consortium name="CYATHOMIX"/>
        </authorList>
    </citation>
    <scope>NUCLEOTIDE SEQUENCE</scope>
    <source>
        <strain evidence="1">N/A</strain>
    </source>
</reference>
<proteinExistence type="predicted"/>
<evidence type="ECO:0000313" key="2">
    <source>
        <dbReference type="Proteomes" id="UP001176961"/>
    </source>
</evidence>
<dbReference type="AlphaFoldDB" id="A0AA36LYK2"/>
<organism evidence="1 2">
    <name type="scientific">Cylicocyclus nassatus</name>
    <name type="common">Nematode worm</name>
    <dbReference type="NCBI Taxonomy" id="53992"/>
    <lineage>
        <taxon>Eukaryota</taxon>
        <taxon>Metazoa</taxon>
        <taxon>Ecdysozoa</taxon>
        <taxon>Nematoda</taxon>
        <taxon>Chromadorea</taxon>
        <taxon>Rhabditida</taxon>
        <taxon>Rhabditina</taxon>
        <taxon>Rhabditomorpha</taxon>
        <taxon>Strongyloidea</taxon>
        <taxon>Strongylidae</taxon>
        <taxon>Cylicocyclus</taxon>
    </lineage>
</organism>
<gene>
    <name evidence="1" type="ORF">CYNAS_LOCUS5926</name>
</gene>
<name>A0AA36LYK2_CYLNA</name>
<accession>A0AA36LYK2</accession>
<keyword evidence="2" id="KW-1185">Reference proteome</keyword>
<dbReference type="EMBL" id="CATQJL010000112">
    <property type="protein sequence ID" value="CAJ0593943.1"/>
    <property type="molecule type" value="Genomic_DNA"/>
</dbReference>
<dbReference type="Proteomes" id="UP001176961">
    <property type="component" value="Unassembled WGS sequence"/>
</dbReference>
<sequence length="167" mass="17770">MDAYTGLLGRGGNVNLTTSIKDHRSLISSLIAGLRPFQTALDSAALEKAAAGLPIPFTSIQAIPSMRNMLALEAGGTAARHAVNSQLNRALEQFTASLVRFANGGQPVASDIQQLIESILNFVVNVPGLRDVDISKLDPSLIPYVLRGGQIPGIPREKLDTIVQRIC</sequence>